<accession>A0A6J3KDB4</accession>
<dbReference type="InterPro" id="IPR000866">
    <property type="entry name" value="AhpC/TSA"/>
</dbReference>
<dbReference type="RefSeq" id="XP_033350815.1">
    <property type="nucleotide sequence ID" value="XM_033494924.1"/>
</dbReference>
<dbReference type="Pfam" id="PF00578">
    <property type="entry name" value="AhpC-TSA"/>
    <property type="match status" value="1"/>
</dbReference>
<dbReference type="InterPro" id="IPR036249">
    <property type="entry name" value="Thioredoxin-like_sf"/>
</dbReference>
<keyword evidence="6" id="KW-1185">Reference proteome</keyword>
<name>A0A6J3KDB4_9HYME</name>
<protein>
    <recommendedName>
        <fullName evidence="2">thioredoxin-dependent peroxiredoxin</fullName>
        <ecNumber evidence="2">1.11.1.24</ecNumber>
    </recommendedName>
</protein>
<evidence type="ECO:0000259" key="5">
    <source>
        <dbReference type="PROSITE" id="PS51352"/>
    </source>
</evidence>
<dbReference type="Gene3D" id="3.40.30.10">
    <property type="entry name" value="Glutaredoxin"/>
    <property type="match status" value="1"/>
</dbReference>
<dbReference type="GO" id="GO:0045454">
    <property type="term" value="P:cell redox homeostasis"/>
    <property type="evidence" value="ECO:0007669"/>
    <property type="project" value="TreeGrafter"/>
</dbReference>
<evidence type="ECO:0000256" key="3">
    <source>
        <dbReference type="ARBA" id="ARBA00023002"/>
    </source>
</evidence>
<gene>
    <name evidence="7" type="primary">LOC117234065</name>
</gene>
<evidence type="ECO:0000313" key="6">
    <source>
        <dbReference type="Proteomes" id="UP000504631"/>
    </source>
</evidence>
<dbReference type="KEGG" id="bvk:117234065"/>
<keyword evidence="3" id="KW-0560">Oxidoreductase</keyword>
<dbReference type="PANTHER" id="PTHR10681">
    <property type="entry name" value="THIOREDOXIN PEROXIDASE"/>
    <property type="match status" value="1"/>
</dbReference>
<dbReference type="GO" id="GO:0008379">
    <property type="term" value="F:thioredoxin peroxidase activity"/>
    <property type="evidence" value="ECO:0007669"/>
    <property type="project" value="TreeGrafter"/>
</dbReference>
<evidence type="ECO:0000256" key="1">
    <source>
        <dbReference type="ARBA" id="ARBA00009796"/>
    </source>
</evidence>
<sequence length="222" mass="25248">MMTTFDPFLRGKIEQSDLCCGEQPQKPHEPKVHVVPALSTTAPAWSGIAIIDLKMKEICLKDYKGKYLILLFYPYDFTFICPTEIIQFNDRIEEFNKLGCELIAISTDSPYAHLAWIITPRKQGGLGEMKIPFLSDKNQNISRMYGVLDEKEGICLKGLFVIDRNQLIRHIAINEISMSRSVDETLRILEACEFIDEFGGVCPAGPREKLNDTSDELNYFST</sequence>
<dbReference type="GO" id="GO:0006979">
    <property type="term" value="P:response to oxidative stress"/>
    <property type="evidence" value="ECO:0007669"/>
    <property type="project" value="TreeGrafter"/>
</dbReference>
<dbReference type="GO" id="GO:0042744">
    <property type="term" value="P:hydrogen peroxide catabolic process"/>
    <property type="evidence" value="ECO:0007669"/>
    <property type="project" value="TreeGrafter"/>
</dbReference>
<evidence type="ECO:0000256" key="2">
    <source>
        <dbReference type="ARBA" id="ARBA00013017"/>
    </source>
</evidence>
<organism evidence="6 7">
    <name type="scientific">Bombus vosnesenskii</name>
    <dbReference type="NCBI Taxonomy" id="207650"/>
    <lineage>
        <taxon>Eukaryota</taxon>
        <taxon>Metazoa</taxon>
        <taxon>Ecdysozoa</taxon>
        <taxon>Arthropoda</taxon>
        <taxon>Hexapoda</taxon>
        <taxon>Insecta</taxon>
        <taxon>Pterygota</taxon>
        <taxon>Neoptera</taxon>
        <taxon>Endopterygota</taxon>
        <taxon>Hymenoptera</taxon>
        <taxon>Apocrita</taxon>
        <taxon>Aculeata</taxon>
        <taxon>Apoidea</taxon>
        <taxon>Anthophila</taxon>
        <taxon>Apidae</taxon>
        <taxon>Bombus</taxon>
        <taxon>Pyrobombus</taxon>
    </lineage>
</organism>
<feature type="domain" description="Thioredoxin" evidence="5">
    <location>
        <begin position="36"/>
        <end position="194"/>
    </location>
</feature>
<dbReference type="SUPFAM" id="SSF52833">
    <property type="entry name" value="Thioredoxin-like"/>
    <property type="match status" value="1"/>
</dbReference>
<comment type="catalytic activity">
    <reaction evidence="4">
        <text>a hydroperoxide + [thioredoxin]-dithiol = an alcohol + [thioredoxin]-disulfide + H2O</text>
        <dbReference type="Rhea" id="RHEA:62620"/>
        <dbReference type="Rhea" id="RHEA-COMP:10698"/>
        <dbReference type="Rhea" id="RHEA-COMP:10700"/>
        <dbReference type="ChEBI" id="CHEBI:15377"/>
        <dbReference type="ChEBI" id="CHEBI:29950"/>
        <dbReference type="ChEBI" id="CHEBI:30879"/>
        <dbReference type="ChEBI" id="CHEBI:35924"/>
        <dbReference type="ChEBI" id="CHEBI:50058"/>
        <dbReference type="EC" id="1.11.1.24"/>
    </reaction>
</comment>
<dbReference type="PROSITE" id="PS51352">
    <property type="entry name" value="THIOREDOXIN_2"/>
    <property type="match status" value="1"/>
</dbReference>
<proteinExistence type="inferred from homology"/>
<comment type="similarity">
    <text evidence="1">Belongs to the peroxiredoxin family. AhpC/Prx1 subfamily.</text>
</comment>
<dbReference type="PANTHER" id="PTHR10681:SF128">
    <property type="entry name" value="THIOREDOXIN-DEPENDENT PEROXIDE REDUCTASE, MITOCHONDRIAL"/>
    <property type="match status" value="1"/>
</dbReference>
<dbReference type="GeneID" id="117234065"/>
<dbReference type="CDD" id="cd03015">
    <property type="entry name" value="PRX_Typ2cys"/>
    <property type="match status" value="1"/>
</dbReference>
<dbReference type="Proteomes" id="UP000504631">
    <property type="component" value="Unplaced"/>
</dbReference>
<dbReference type="AlphaFoldDB" id="A0A6J3KDB4"/>
<dbReference type="InterPro" id="IPR050217">
    <property type="entry name" value="Peroxiredoxin"/>
</dbReference>
<dbReference type="EC" id="1.11.1.24" evidence="2"/>
<evidence type="ECO:0000313" key="7">
    <source>
        <dbReference type="RefSeq" id="XP_033350815.1"/>
    </source>
</evidence>
<dbReference type="GO" id="GO:0033554">
    <property type="term" value="P:cellular response to stress"/>
    <property type="evidence" value="ECO:0007669"/>
    <property type="project" value="TreeGrafter"/>
</dbReference>
<dbReference type="InterPro" id="IPR013766">
    <property type="entry name" value="Thioredoxin_domain"/>
</dbReference>
<reference evidence="7" key="1">
    <citation type="submission" date="2025-08" db="UniProtKB">
        <authorList>
            <consortium name="RefSeq"/>
        </authorList>
    </citation>
    <scope>IDENTIFICATION</scope>
    <source>
        <tissue evidence="7">Muscle</tissue>
    </source>
</reference>
<evidence type="ECO:0000256" key="4">
    <source>
        <dbReference type="ARBA" id="ARBA00049091"/>
    </source>
</evidence>
<dbReference type="GO" id="GO:0005829">
    <property type="term" value="C:cytosol"/>
    <property type="evidence" value="ECO:0007669"/>
    <property type="project" value="TreeGrafter"/>
</dbReference>